<reference evidence="1" key="1">
    <citation type="submission" date="2014-09" db="EMBL/GenBank/DDBJ databases">
        <authorList>
            <person name="Magalhaes I.L.F."/>
            <person name="Oliveira U."/>
            <person name="Santos F.R."/>
            <person name="Vidigal T.H.D.A."/>
            <person name="Brescovit A.D."/>
            <person name="Santos A.J."/>
        </authorList>
    </citation>
    <scope>NUCLEOTIDE SEQUENCE</scope>
    <source>
        <tissue evidence="1">Shoot tissue taken approximately 20 cm above the soil surface</tissue>
    </source>
</reference>
<reference evidence="1" key="2">
    <citation type="journal article" date="2015" name="Data Brief">
        <title>Shoot transcriptome of the giant reed, Arundo donax.</title>
        <authorList>
            <person name="Barrero R.A."/>
            <person name="Guerrero F.D."/>
            <person name="Moolhuijzen P."/>
            <person name="Goolsby J.A."/>
            <person name="Tidwell J."/>
            <person name="Bellgard S.E."/>
            <person name="Bellgard M.I."/>
        </authorList>
    </citation>
    <scope>NUCLEOTIDE SEQUENCE</scope>
    <source>
        <tissue evidence="1">Shoot tissue taken approximately 20 cm above the soil surface</tissue>
    </source>
</reference>
<sequence length="35" mass="4016">MHGTNHVTIPLFTVSSPVQYERIKFPICAQEATLW</sequence>
<accession>A0A0A9DKF9</accession>
<organism evidence="1">
    <name type="scientific">Arundo donax</name>
    <name type="common">Giant reed</name>
    <name type="synonym">Donax arundinaceus</name>
    <dbReference type="NCBI Taxonomy" id="35708"/>
    <lineage>
        <taxon>Eukaryota</taxon>
        <taxon>Viridiplantae</taxon>
        <taxon>Streptophyta</taxon>
        <taxon>Embryophyta</taxon>
        <taxon>Tracheophyta</taxon>
        <taxon>Spermatophyta</taxon>
        <taxon>Magnoliopsida</taxon>
        <taxon>Liliopsida</taxon>
        <taxon>Poales</taxon>
        <taxon>Poaceae</taxon>
        <taxon>PACMAD clade</taxon>
        <taxon>Arundinoideae</taxon>
        <taxon>Arundineae</taxon>
        <taxon>Arundo</taxon>
    </lineage>
</organism>
<dbReference type="EMBL" id="GBRH01208826">
    <property type="protein sequence ID" value="JAD89069.1"/>
    <property type="molecule type" value="Transcribed_RNA"/>
</dbReference>
<proteinExistence type="predicted"/>
<name>A0A0A9DKF9_ARUDO</name>
<evidence type="ECO:0000313" key="1">
    <source>
        <dbReference type="EMBL" id="JAD89069.1"/>
    </source>
</evidence>
<dbReference type="AlphaFoldDB" id="A0A0A9DKF9"/>
<protein>
    <submittedName>
        <fullName evidence="1">Uncharacterized protein</fullName>
    </submittedName>
</protein>